<gene>
    <name evidence="2" type="ORF">EWM63_09765</name>
</gene>
<accession>A0A4P6L680</accession>
<proteinExistence type="predicted"/>
<dbReference type="InterPro" id="IPR041290">
    <property type="entry name" value="Tli4_C"/>
</dbReference>
<dbReference type="OrthoDB" id="8722129at2"/>
<feature type="domain" description="Tle cognate immunity protein 4 C-terminal" evidence="1">
    <location>
        <begin position="10"/>
        <end position="96"/>
    </location>
</feature>
<evidence type="ECO:0000313" key="2">
    <source>
        <dbReference type="EMBL" id="QBE67189.1"/>
    </source>
</evidence>
<dbReference type="Proteomes" id="UP000290637">
    <property type="component" value="Chromosome"/>
</dbReference>
<dbReference type="EMBL" id="CP035913">
    <property type="protein sequence ID" value="QBE67189.1"/>
    <property type="molecule type" value="Genomic_DNA"/>
</dbReference>
<evidence type="ECO:0000313" key="3">
    <source>
        <dbReference type="Proteomes" id="UP000290637"/>
    </source>
</evidence>
<dbReference type="AlphaFoldDB" id="A0A4P6L680"/>
<evidence type="ECO:0000259" key="1">
    <source>
        <dbReference type="Pfam" id="PF18426"/>
    </source>
</evidence>
<sequence>MQGDNYPSRTVLREGKRTVQHWQGEESLFRREDGTHDFEWAFVGNPKDVANPSEYRIKMFTKVAYNTVGAADKASLTDEQAVALWDRLLAGLKFRVKVPGAPEGSYYFLPGAKTDARAKP</sequence>
<organism evidence="2 3">
    <name type="scientific">Pseudoduganella lutea</name>
    <dbReference type="NCBI Taxonomy" id="321985"/>
    <lineage>
        <taxon>Bacteria</taxon>
        <taxon>Pseudomonadati</taxon>
        <taxon>Pseudomonadota</taxon>
        <taxon>Betaproteobacteria</taxon>
        <taxon>Burkholderiales</taxon>
        <taxon>Oxalobacteraceae</taxon>
        <taxon>Telluria group</taxon>
        <taxon>Pseudoduganella</taxon>
    </lineage>
</organism>
<name>A0A4P6L680_9BURK</name>
<dbReference type="KEGG" id="plue:EWM63_09765"/>
<reference evidence="2 3" key="1">
    <citation type="submission" date="2019-02" db="EMBL/GenBank/DDBJ databases">
        <title>Draft Genome Sequences of Six Type Strains of the Genus Massilia.</title>
        <authorList>
            <person name="Miess H."/>
            <person name="Frediansyhah A."/>
            <person name="Gross H."/>
        </authorList>
    </citation>
    <scope>NUCLEOTIDE SEQUENCE [LARGE SCALE GENOMIC DNA]</scope>
    <source>
        <strain evidence="2 3">DSM 17473</strain>
    </source>
</reference>
<dbReference type="Pfam" id="PF18426">
    <property type="entry name" value="Tli4_C"/>
    <property type="match status" value="1"/>
</dbReference>
<keyword evidence="3" id="KW-1185">Reference proteome</keyword>
<protein>
    <recommendedName>
        <fullName evidence="1">Tle cognate immunity protein 4 C-terminal domain-containing protein</fullName>
    </recommendedName>
</protein>